<evidence type="ECO:0000313" key="2">
    <source>
        <dbReference type="EMBL" id="MCH97915.1"/>
    </source>
</evidence>
<proteinExistence type="predicted"/>
<evidence type="ECO:0000313" key="3">
    <source>
        <dbReference type="Proteomes" id="UP000265520"/>
    </source>
</evidence>
<evidence type="ECO:0000259" key="1">
    <source>
        <dbReference type="Pfam" id="PF24758"/>
    </source>
</evidence>
<protein>
    <submittedName>
        <fullName evidence="2">F-box/RNI/FBD-like domain protein</fullName>
    </submittedName>
</protein>
<keyword evidence="3" id="KW-1185">Reference proteome</keyword>
<dbReference type="SUPFAM" id="SSF52047">
    <property type="entry name" value="RNI-like"/>
    <property type="match status" value="1"/>
</dbReference>
<dbReference type="EMBL" id="LXQA010036243">
    <property type="protein sequence ID" value="MCH97915.1"/>
    <property type="molecule type" value="Genomic_DNA"/>
</dbReference>
<sequence>MELSLAFSSLSELRILSPIDIVTKWVNFAVQRGVQYIDLYVGNRSKLPISILTCTTLVVLKIDNFIMEKGFPPVTLPSLKTLHLNNISFPQHRDFMLFIAGCPILENLLTFDVLFDSVVSLTCEEWENFSLPNLTTANIDGCRNQYREHFPLKVVHNVSSLRLEIGQDYLGDFIPTFHNLTKLDFVCSSLNNNWELVVEVLKHCPKLQKLRLSEFVR</sequence>
<feature type="domain" description="F-box/LRR-repeat protein 15/At3g58940/PEG3-like LRR" evidence="1">
    <location>
        <begin position="23"/>
        <end position="110"/>
    </location>
</feature>
<accession>A0A392NFJ9</accession>
<name>A0A392NFJ9_9FABA</name>
<dbReference type="AlphaFoldDB" id="A0A392NFJ9"/>
<organism evidence="2 3">
    <name type="scientific">Trifolium medium</name>
    <dbReference type="NCBI Taxonomy" id="97028"/>
    <lineage>
        <taxon>Eukaryota</taxon>
        <taxon>Viridiplantae</taxon>
        <taxon>Streptophyta</taxon>
        <taxon>Embryophyta</taxon>
        <taxon>Tracheophyta</taxon>
        <taxon>Spermatophyta</taxon>
        <taxon>Magnoliopsida</taxon>
        <taxon>eudicotyledons</taxon>
        <taxon>Gunneridae</taxon>
        <taxon>Pentapetalae</taxon>
        <taxon>rosids</taxon>
        <taxon>fabids</taxon>
        <taxon>Fabales</taxon>
        <taxon>Fabaceae</taxon>
        <taxon>Papilionoideae</taxon>
        <taxon>50 kb inversion clade</taxon>
        <taxon>NPAAA clade</taxon>
        <taxon>Hologalegina</taxon>
        <taxon>IRL clade</taxon>
        <taxon>Trifolieae</taxon>
        <taxon>Trifolium</taxon>
    </lineage>
</organism>
<dbReference type="InterPro" id="IPR050232">
    <property type="entry name" value="FBL13/AtMIF1-like"/>
</dbReference>
<dbReference type="Gene3D" id="3.80.10.10">
    <property type="entry name" value="Ribonuclease Inhibitor"/>
    <property type="match status" value="1"/>
</dbReference>
<dbReference type="InterPro" id="IPR032675">
    <property type="entry name" value="LRR_dom_sf"/>
</dbReference>
<dbReference type="PANTHER" id="PTHR31900:SF34">
    <property type="entry name" value="EMB|CAB62440.1-RELATED"/>
    <property type="match status" value="1"/>
</dbReference>
<reference evidence="2 3" key="1">
    <citation type="journal article" date="2018" name="Front. Plant Sci.">
        <title>Red Clover (Trifolium pratense) and Zigzag Clover (T. medium) - A Picture of Genomic Similarities and Differences.</title>
        <authorList>
            <person name="Dluhosova J."/>
            <person name="Istvanek J."/>
            <person name="Nedelnik J."/>
            <person name="Repkova J."/>
        </authorList>
    </citation>
    <scope>NUCLEOTIDE SEQUENCE [LARGE SCALE GENOMIC DNA]</scope>
    <source>
        <strain evidence="3">cv. 10/8</strain>
        <tissue evidence="2">Leaf</tissue>
    </source>
</reference>
<dbReference type="PANTHER" id="PTHR31900">
    <property type="entry name" value="F-BOX/RNI SUPERFAMILY PROTEIN-RELATED"/>
    <property type="match status" value="1"/>
</dbReference>
<dbReference type="Proteomes" id="UP000265520">
    <property type="component" value="Unassembled WGS sequence"/>
</dbReference>
<comment type="caution">
    <text evidence="2">The sequence shown here is derived from an EMBL/GenBank/DDBJ whole genome shotgun (WGS) entry which is preliminary data.</text>
</comment>
<dbReference type="Pfam" id="PF24758">
    <property type="entry name" value="LRR_At5g56370"/>
    <property type="match status" value="1"/>
</dbReference>
<gene>
    <name evidence="2" type="ORF">A2U01_0018912</name>
</gene>
<dbReference type="InterPro" id="IPR055411">
    <property type="entry name" value="LRR_FXL15/At3g58940/PEG3-like"/>
</dbReference>